<protein>
    <submittedName>
        <fullName evidence="2">Protein, truncated</fullName>
    </submittedName>
</protein>
<dbReference type="Pfam" id="PF13258">
    <property type="entry name" value="DUF4049"/>
    <property type="match status" value="1"/>
</dbReference>
<dbReference type="InterPro" id="IPR025123">
    <property type="entry name" value="DUF4049"/>
</dbReference>
<gene>
    <name evidence="2" type="primary">yhiK</name>
    <name evidence="2" type="ORF">NCTC11126_00453</name>
</gene>
<dbReference type="AlphaFoldDB" id="A0A2X1KRT3"/>
<sequence>MLIILITLLISDQHRERIFICGETLKGEDPSKYIRQKYGHHGPGVDHNQQFDNGIMGLNSLKEARDKNNKIIYSSGLSCFQPH</sequence>
<accession>A0A2X1KRT3</accession>
<dbReference type="EMBL" id="UARS01000002">
    <property type="protein sequence ID" value="SPW38796.1"/>
    <property type="molecule type" value="Genomic_DNA"/>
</dbReference>
<name>A0A2X1KRT3_ECOLX</name>
<proteinExistence type="predicted"/>
<evidence type="ECO:0000259" key="1">
    <source>
        <dbReference type="Pfam" id="PF13258"/>
    </source>
</evidence>
<organism evidence="2 3">
    <name type="scientific">Escherichia coli</name>
    <dbReference type="NCBI Taxonomy" id="562"/>
    <lineage>
        <taxon>Bacteria</taxon>
        <taxon>Pseudomonadati</taxon>
        <taxon>Pseudomonadota</taxon>
        <taxon>Gammaproteobacteria</taxon>
        <taxon>Enterobacterales</taxon>
        <taxon>Enterobacteriaceae</taxon>
        <taxon>Escherichia</taxon>
    </lineage>
</organism>
<dbReference type="Proteomes" id="UP000250561">
    <property type="component" value="Unassembled WGS sequence"/>
</dbReference>
<evidence type="ECO:0000313" key="2">
    <source>
        <dbReference type="EMBL" id="SPW38796.1"/>
    </source>
</evidence>
<evidence type="ECO:0000313" key="3">
    <source>
        <dbReference type="Proteomes" id="UP000250561"/>
    </source>
</evidence>
<feature type="domain" description="DUF4049" evidence="1">
    <location>
        <begin position="14"/>
        <end position="80"/>
    </location>
</feature>
<reference evidence="2 3" key="1">
    <citation type="submission" date="2018-06" db="EMBL/GenBank/DDBJ databases">
        <authorList>
            <consortium name="Pathogen Informatics"/>
            <person name="Doyle S."/>
        </authorList>
    </citation>
    <scope>NUCLEOTIDE SEQUENCE [LARGE SCALE GENOMIC DNA]</scope>
    <source>
        <strain evidence="2 3">NCTC11126</strain>
    </source>
</reference>